<feature type="compositionally biased region" description="Basic and acidic residues" evidence="10">
    <location>
        <begin position="20"/>
        <end position="34"/>
    </location>
</feature>
<keyword evidence="8" id="KW-0675">Receptor</keyword>
<feature type="chain" id="PRO_5028065390" evidence="12">
    <location>
        <begin position="19"/>
        <end position="560"/>
    </location>
</feature>
<dbReference type="Proteomes" id="UP000515204">
    <property type="component" value="Unplaced"/>
</dbReference>
<comment type="similarity">
    <text evidence="2">Belongs to the G-protein coupled receptor 2 family. Mth subfamily.</text>
</comment>
<feature type="transmembrane region" description="Helical" evidence="11">
    <location>
        <begin position="288"/>
        <end position="318"/>
    </location>
</feature>
<dbReference type="InterPro" id="IPR023311">
    <property type="entry name" value="Methusela_ecto_dom_2"/>
</dbReference>
<evidence type="ECO:0000256" key="6">
    <source>
        <dbReference type="ARBA" id="ARBA00023040"/>
    </source>
</evidence>
<sequence length="560" mass="64417">MRRGPVVWCAFLFAVARATDRRGSPPRDEPDDTMRYQPYVNFTGGWNREENSTRAEDEDEEPVEHEFRSQYVKNADGEGDRDGPDELRSIVSQMARPGNNANGMCNGTTCQIPICCELGYRMIKDVCTPDEGDYVFPEVQELGRKVDDIFELVVKDPCKPVGRYLFNTELYPDDEYVILTNGSIYQPRRDSFIDPTTYCFAVVKMNKYELTICFDESSETVNITQEETGIPVGMIVSLPFLLLTFIVYCILPELCNMHGYILRAYIGSLFVAYFVLGIFQLVDPNSYSQLVCIGSAFIIHFSFLASFFWLNVMCFDIWWTFGGFRSLQGSVKQRERKKFIIYSIYAWGCATVLTVVCAIMDFVPTVPKTFIRPEFGHVRCWYTTDEARAVYFYGPMSVTVICNICLFISTALKILRHQKDTDHHLRGSESRRHDDNKQWFNLYLKLFIVMGINWSMEIISWLFKSAPAYVWYLSDLTNTLQGVIIFIIFVWKDKIKRLLLKRFGCQEQGLFSRNSTRSGCHSTVSRTCTTTSGGLPLQEKINPYQTNCRSKNSSDETDCP</sequence>
<keyword evidence="7 11" id="KW-0472">Membrane</keyword>
<feature type="transmembrane region" description="Helical" evidence="11">
    <location>
        <begin position="230"/>
        <end position="250"/>
    </location>
</feature>
<feature type="transmembrane region" description="Helical" evidence="11">
    <location>
        <begin position="442"/>
        <end position="463"/>
    </location>
</feature>
<dbReference type="GO" id="GO:0005886">
    <property type="term" value="C:plasma membrane"/>
    <property type="evidence" value="ECO:0007669"/>
    <property type="project" value="TreeGrafter"/>
</dbReference>
<name>A0A6P3Y7U1_DINQU</name>
<evidence type="ECO:0000256" key="3">
    <source>
        <dbReference type="ARBA" id="ARBA00022692"/>
    </source>
</evidence>
<keyword evidence="5 11" id="KW-1133">Transmembrane helix</keyword>
<feature type="transmembrane region" description="Helical" evidence="11">
    <location>
        <begin position="262"/>
        <end position="282"/>
    </location>
</feature>
<proteinExistence type="inferred from homology"/>
<dbReference type="GO" id="GO:0012505">
    <property type="term" value="C:endomembrane system"/>
    <property type="evidence" value="ECO:0007669"/>
    <property type="project" value="UniProtKB-SubCell"/>
</dbReference>
<evidence type="ECO:0000256" key="1">
    <source>
        <dbReference type="ARBA" id="ARBA00004127"/>
    </source>
</evidence>
<evidence type="ECO:0000256" key="4">
    <source>
        <dbReference type="ARBA" id="ARBA00022729"/>
    </source>
</evidence>
<dbReference type="RefSeq" id="XP_014486102.1">
    <property type="nucleotide sequence ID" value="XM_014630616.1"/>
</dbReference>
<feature type="transmembrane region" description="Helical" evidence="11">
    <location>
        <begin position="469"/>
        <end position="491"/>
    </location>
</feature>
<keyword evidence="9" id="KW-0807">Transducer</keyword>
<protein>
    <submittedName>
        <fullName evidence="15">G-protein coupled receptor Mth2-like isoform X1</fullName>
    </submittedName>
</protein>
<dbReference type="GO" id="GO:0007166">
    <property type="term" value="P:cell surface receptor signaling pathway"/>
    <property type="evidence" value="ECO:0007669"/>
    <property type="project" value="InterPro"/>
</dbReference>
<evidence type="ECO:0000313" key="14">
    <source>
        <dbReference type="Proteomes" id="UP000515204"/>
    </source>
</evidence>
<keyword evidence="3 11" id="KW-0812">Transmembrane</keyword>
<dbReference type="CDD" id="cd15039">
    <property type="entry name" value="7tmB3_Methuselah-like"/>
    <property type="match status" value="1"/>
</dbReference>
<reference evidence="15" key="1">
    <citation type="submission" date="2025-08" db="UniProtKB">
        <authorList>
            <consortium name="RefSeq"/>
        </authorList>
    </citation>
    <scope>IDENTIFICATION</scope>
</reference>
<evidence type="ECO:0000256" key="9">
    <source>
        <dbReference type="ARBA" id="ARBA00023224"/>
    </source>
</evidence>
<evidence type="ECO:0000259" key="13">
    <source>
        <dbReference type="PROSITE" id="PS50261"/>
    </source>
</evidence>
<evidence type="ECO:0000256" key="5">
    <source>
        <dbReference type="ARBA" id="ARBA00022989"/>
    </source>
</evidence>
<dbReference type="Gene3D" id="1.20.1070.10">
    <property type="entry name" value="Rhodopsin 7-helix transmembrane proteins"/>
    <property type="match status" value="1"/>
</dbReference>
<accession>A0A6P3Y7U1</accession>
<evidence type="ECO:0000256" key="10">
    <source>
        <dbReference type="SAM" id="MobiDB-lite"/>
    </source>
</evidence>
<evidence type="ECO:0000313" key="15">
    <source>
        <dbReference type="RefSeq" id="XP_014486102.1"/>
    </source>
</evidence>
<dbReference type="PANTHER" id="PTHR47154:SF2">
    <property type="entry name" value="G-PROTEIN COUPLED RECEPTOR MTH-RELATED"/>
    <property type="match status" value="1"/>
</dbReference>
<evidence type="ECO:0000256" key="2">
    <source>
        <dbReference type="ARBA" id="ARBA00008979"/>
    </source>
</evidence>
<dbReference type="PANTHER" id="PTHR47154">
    <property type="entry name" value="G-PROTEIN COUPLED RECEPTOR MTH-RELATED"/>
    <property type="match status" value="1"/>
</dbReference>
<comment type="subcellular location">
    <subcellularLocation>
        <location evidence="1">Endomembrane system</location>
        <topology evidence="1">Multi-pass membrane protein</topology>
    </subcellularLocation>
</comment>
<dbReference type="KEGG" id="dqu:106750333"/>
<dbReference type="InterPro" id="IPR000832">
    <property type="entry name" value="GPCR_2_secretin-like"/>
</dbReference>
<feature type="domain" description="G-protein coupled receptors family 2 profile 2" evidence="13">
    <location>
        <begin position="226"/>
        <end position="493"/>
    </location>
</feature>
<dbReference type="OrthoDB" id="6082634at2759"/>
<dbReference type="GO" id="GO:0008528">
    <property type="term" value="F:G protein-coupled peptide receptor activity"/>
    <property type="evidence" value="ECO:0007669"/>
    <property type="project" value="TreeGrafter"/>
</dbReference>
<dbReference type="InterPro" id="IPR036272">
    <property type="entry name" value="Methuselah_N_sf"/>
</dbReference>
<dbReference type="SUPFAM" id="SSF63877">
    <property type="entry name" value="Methuselah ectodomain"/>
    <property type="match status" value="1"/>
</dbReference>
<gene>
    <name evidence="15" type="primary">LOC106750333</name>
</gene>
<organism evidence="14 15">
    <name type="scientific">Dinoponera quadriceps</name>
    <name type="common">South American ant</name>
    <dbReference type="NCBI Taxonomy" id="609295"/>
    <lineage>
        <taxon>Eukaryota</taxon>
        <taxon>Metazoa</taxon>
        <taxon>Ecdysozoa</taxon>
        <taxon>Arthropoda</taxon>
        <taxon>Hexapoda</taxon>
        <taxon>Insecta</taxon>
        <taxon>Pterygota</taxon>
        <taxon>Neoptera</taxon>
        <taxon>Endopterygota</taxon>
        <taxon>Hymenoptera</taxon>
        <taxon>Apocrita</taxon>
        <taxon>Aculeata</taxon>
        <taxon>Formicoidea</taxon>
        <taxon>Formicidae</taxon>
        <taxon>Ponerinae</taxon>
        <taxon>Ponerini</taxon>
        <taxon>Dinoponera</taxon>
    </lineage>
</organism>
<keyword evidence="14" id="KW-1185">Reference proteome</keyword>
<feature type="signal peptide" evidence="12">
    <location>
        <begin position="1"/>
        <end position="18"/>
    </location>
</feature>
<dbReference type="PROSITE" id="PS50261">
    <property type="entry name" value="G_PROTEIN_RECEP_F2_4"/>
    <property type="match status" value="1"/>
</dbReference>
<feature type="transmembrane region" description="Helical" evidence="11">
    <location>
        <begin position="339"/>
        <end position="363"/>
    </location>
</feature>
<dbReference type="AlphaFoldDB" id="A0A6P3Y7U1"/>
<evidence type="ECO:0000256" key="11">
    <source>
        <dbReference type="SAM" id="Phobius"/>
    </source>
</evidence>
<evidence type="ECO:0000256" key="7">
    <source>
        <dbReference type="ARBA" id="ARBA00023136"/>
    </source>
</evidence>
<dbReference type="Pfam" id="PF00002">
    <property type="entry name" value="7tm_2"/>
    <property type="match status" value="1"/>
</dbReference>
<keyword evidence="6" id="KW-0297">G-protein coupled receptor</keyword>
<dbReference type="GeneID" id="106750333"/>
<evidence type="ECO:0000256" key="8">
    <source>
        <dbReference type="ARBA" id="ARBA00023170"/>
    </source>
</evidence>
<feature type="transmembrane region" description="Helical" evidence="11">
    <location>
        <begin position="391"/>
        <end position="415"/>
    </location>
</feature>
<dbReference type="InterPro" id="IPR051384">
    <property type="entry name" value="Mth_GPCR"/>
</dbReference>
<dbReference type="InterPro" id="IPR017981">
    <property type="entry name" value="GPCR_2-like_7TM"/>
</dbReference>
<keyword evidence="4 12" id="KW-0732">Signal</keyword>
<evidence type="ECO:0000256" key="12">
    <source>
        <dbReference type="SAM" id="SignalP"/>
    </source>
</evidence>
<feature type="region of interest" description="Disordered" evidence="10">
    <location>
        <begin position="20"/>
        <end position="66"/>
    </location>
</feature>
<dbReference type="Gene3D" id="2.170.180.11">
    <property type="entry name" value="Methuselah ectodomain, domain 2"/>
    <property type="match status" value="1"/>
</dbReference>